<dbReference type="InterPro" id="IPR045853">
    <property type="entry name" value="Pep_chain_release_fac_I_sf"/>
</dbReference>
<dbReference type="AlphaFoldDB" id="G8TZ35"/>
<dbReference type="PANTHER" id="PTHR43804">
    <property type="entry name" value="LD18447P"/>
    <property type="match status" value="1"/>
</dbReference>
<evidence type="ECO:0000313" key="12">
    <source>
        <dbReference type="Proteomes" id="UP000005439"/>
    </source>
</evidence>
<keyword evidence="12" id="KW-1185">Reference proteome</keyword>
<dbReference type="FunFam" id="3.30.70.1660:FF:000002">
    <property type="entry name" value="Peptide chain release factor 1"/>
    <property type="match status" value="1"/>
</dbReference>
<keyword evidence="9" id="KW-0175">Coiled coil</keyword>
<dbReference type="GO" id="GO:0016149">
    <property type="term" value="F:translation release factor activity, codon specific"/>
    <property type="evidence" value="ECO:0007669"/>
    <property type="project" value="UniProtKB-UniRule"/>
</dbReference>
<evidence type="ECO:0000256" key="6">
    <source>
        <dbReference type="ARBA" id="ARBA00022917"/>
    </source>
</evidence>
<keyword evidence="4 8" id="KW-0488">Methylation</keyword>
<dbReference type="Gene3D" id="3.30.70.1660">
    <property type="match status" value="1"/>
</dbReference>
<dbReference type="NCBIfam" id="NF001859">
    <property type="entry name" value="PRK00591.1"/>
    <property type="match status" value="1"/>
</dbReference>
<evidence type="ECO:0000256" key="4">
    <source>
        <dbReference type="ARBA" id="ARBA00022481"/>
    </source>
</evidence>
<dbReference type="EMBL" id="CP003179">
    <property type="protein sequence ID" value="AEW06305.1"/>
    <property type="molecule type" value="Genomic_DNA"/>
</dbReference>
<proteinExistence type="inferred from homology"/>
<keyword evidence="6 8" id="KW-0648">Protein biosynthesis</keyword>
<dbReference type="PROSITE" id="PS00745">
    <property type="entry name" value="RF_PROK_I"/>
    <property type="match status" value="1"/>
</dbReference>
<evidence type="ECO:0000256" key="5">
    <source>
        <dbReference type="ARBA" id="ARBA00022490"/>
    </source>
</evidence>
<evidence type="ECO:0000256" key="2">
    <source>
        <dbReference type="ARBA" id="ARBA00004496"/>
    </source>
</evidence>
<evidence type="ECO:0000259" key="10">
    <source>
        <dbReference type="PROSITE" id="PS00745"/>
    </source>
</evidence>
<evidence type="ECO:0000256" key="3">
    <source>
        <dbReference type="ARBA" id="ARBA00010835"/>
    </source>
</evidence>
<sequence>MDEIQRARCESAKARYLELQEEMANPTVASNPELARKYGQELAEAEQLVHTYEAYVAAEADLEVAKDMARDDDPEARQWAESEVERLRQALDRWEREIQQLLAPRDPNDSKNVIMEIRGGAGGDEAALFAAELYRMYVRFAERHGWRTEVLSSSPTDIGGFKEIIFMIEGRGAYSLLKYESGVHRVQRVPVTEAQGRIHTSTVTVAVLPEAEETDVVINPDELRIDTQRASGAGGQHVNKTESAVRITHLPTGIVVYCQDEKSQLKNREKAMRILRSRLQDLYETEAANAIRDERRSQVGTGDRSERIRTYNFPQGRVTDHRIGLTLHRIEAILDGDLDELIEALHAAAEEERMRREA</sequence>
<keyword evidence="5 8" id="KW-0963">Cytoplasm</keyword>
<dbReference type="InterPro" id="IPR005139">
    <property type="entry name" value="PCRF"/>
</dbReference>
<feature type="modified residue" description="N5-methylglutamine" evidence="8">
    <location>
        <position position="236"/>
    </location>
</feature>
<comment type="subcellular location">
    <subcellularLocation>
        <location evidence="2 8">Cytoplasm</location>
    </subcellularLocation>
</comment>
<dbReference type="Gene3D" id="3.30.160.20">
    <property type="match status" value="1"/>
</dbReference>
<evidence type="ECO:0000256" key="9">
    <source>
        <dbReference type="SAM" id="Coils"/>
    </source>
</evidence>
<dbReference type="InterPro" id="IPR000352">
    <property type="entry name" value="Pep_chain_release_fac_I"/>
</dbReference>
<name>G8TZ35_SULAD</name>
<dbReference type="KEGG" id="sap:Sulac_2844"/>
<comment type="similarity">
    <text evidence="3 8">Belongs to the prokaryotic/mitochondrial release factor family.</text>
</comment>
<evidence type="ECO:0000256" key="1">
    <source>
        <dbReference type="ARBA" id="ARBA00002986"/>
    </source>
</evidence>
<reference evidence="11 12" key="2">
    <citation type="journal article" date="2012" name="Stand. Genomic Sci.">
        <title>Complete genome sequence of the moderately thermophilic mineral-sulfide-oxidizing firmicute Sulfobacillus acidophilus type strain (NAL(T)).</title>
        <authorList>
            <person name="Anderson I."/>
            <person name="Chertkov O."/>
            <person name="Chen A."/>
            <person name="Saunders E."/>
            <person name="Lapidus A."/>
            <person name="Nolan M."/>
            <person name="Lucas S."/>
            <person name="Hammon N."/>
            <person name="Deshpande S."/>
            <person name="Cheng J.F."/>
            <person name="Han C."/>
            <person name="Tapia R."/>
            <person name="Goodwin L.A."/>
            <person name="Pitluck S."/>
            <person name="Liolios K."/>
            <person name="Pagani I."/>
            <person name="Ivanova N."/>
            <person name="Mikhailova N."/>
            <person name="Pati A."/>
            <person name="Palaniappan K."/>
            <person name="Land M."/>
            <person name="Pan C."/>
            <person name="Rohde M."/>
            <person name="Pukall R."/>
            <person name="Goker M."/>
            <person name="Detter J.C."/>
            <person name="Woyke T."/>
            <person name="Bristow J."/>
            <person name="Eisen J.A."/>
            <person name="Markowitz V."/>
            <person name="Hugenholtz P."/>
            <person name="Kyrpides N.C."/>
            <person name="Klenk H.P."/>
            <person name="Mavromatis K."/>
        </authorList>
    </citation>
    <scope>NUCLEOTIDE SEQUENCE [LARGE SCALE GENOMIC DNA]</scope>
    <source>
        <strain evidence="12">ATCC 700253 / DSM 10332 / NAL</strain>
    </source>
</reference>
<evidence type="ECO:0000256" key="7">
    <source>
        <dbReference type="ARBA" id="ARBA00050039"/>
    </source>
</evidence>
<dbReference type="HOGENOM" id="CLU_036856_0_1_9"/>
<comment type="PTM">
    <text evidence="8">Methylated by PrmC. Methylation increases the termination efficiency of RF1.</text>
</comment>
<dbReference type="HAMAP" id="MF_00093">
    <property type="entry name" value="Rel_fac_1"/>
    <property type="match status" value="1"/>
</dbReference>
<dbReference type="GO" id="GO:0005829">
    <property type="term" value="C:cytosol"/>
    <property type="evidence" value="ECO:0007669"/>
    <property type="project" value="UniProtKB-ARBA"/>
</dbReference>
<dbReference type="Pfam" id="PF00472">
    <property type="entry name" value="RF-1"/>
    <property type="match status" value="1"/>
</dbReference>
<dbReference type="PANTHER" id="PTHR43804:SF7">
    <property type="entry name" value="LD18447P"/>
    <property type="match status" value="1"/>
</dbReference>
<gene>
    <name evidence="8" type="primary">prfA</name>
    <name evidence="11" type="ordered locus">Sulac_2844</name>
</gene>
<dbReference type="Pfam" id="PF03462">
    <property type="entry name" value="PCRF"/>
    <property type="match status" value="1"/>
</dbReference>
<dbReference type="InterPro" id="IPR004373">
    <property type="entry name" value="RF-1"/>
</dbReference>
<dbReference type="SMART" id="SM00937">
    <property type="entry name" value="PCRF"/>
    <property type="match status" value="1"/>
</dbReference>
<dbReference type="Proteomes" id="UP000005439">
    <property type="component" value="Chromosome"/>
</dbReference>
<comment type="function">
    <text evidence="1 8">Peptide chain release factor 1 directs the termination of translation in response to the peptide chain termination codons UAG and UAA.</text>
</comment>
<dbReference type="PATRIC" id="fig|679936.5.peg.2937"/>
<feature type="coiled-coil region" evidence="9">
    <location>
        <begin position="77"/>
        <end position="104"/>
    </location>
</feature>
<dbReference type="STRING" id="679936.Sulac_2844"/>
<evidence type="ECO:0000313" key="11">
    <source>
        <dbReference type="EMBL" id="AEW06305.1"/>
    </source>
</evidence>
<dbReference type="FunFam" id="3.30.160.20:FF:000004">
    <property type="entry name" value="Peptide chain release factor 1"/>
    <property type="match status" value="1"/>
</dbReference>
<protein>
    <recommendedName>
        <fullName evidence="7 8">Peptide chain release factor 1</fullName>
        <shortName evidence="8">RF-1</shortName>
    </recommendedName>
</protein>
<dbReference type="NCBIfam" id="TIGR00019">
    <property type="entry name" value="prfA"/>
    <property type="match status" value="1"/>
</dbReference>
<dbReference type="FunFam" id="3.30.70.1660:FF:000004">
    <property type="entry name" value="Peptide chain release factor 1"/>
    <property type="match status" value="1"/>
</dbReference>
<dbReference type="InterPro" id="IPR050057">
    <property type="entry name" value="Prokaryotic/Mito_RF"/>
</dbReference>
<dbReference type="Gene3D" id="6.10.140.1950">
    <property type="match status" value="1"/>
</dbReference>
<accession>G8TZ35</accession>
<dbReference type="SUPFAM" id="SSF75620">
    <property type="entry name" value="Release factor"/>
    <property type="match status" value="1"/>
</dbReference>
<feature type="domain" description="Prokaryotic-type class I peptide chain release factors" evidence="10">
    <location>
        <begin position="229"/>
        <end position="245"/>
    </location>
</feature>
<evidence type="ECO:0000256" key="8">
    <source>
        <dbReference type="HAMAP-Rule" id="MF_00093"/>
    </source>
</evidence>
<reference evidence="12" key="1">
    <citation type="submission" date="2011-12" db="EMBL/GenBank/DDBJ databases">
        <title>The complete genome of chromosome of Sulfobacillus acidophilus DSM 10332.</title>
        <authorList>
            <person name="Lucas S."/>
            <person name="Han J."/>
            <person name="Lapidus A."/>
            <person name="Bruce D."/>
            <person name="Goodwin L."/>
            <person name="Pitluck S."/>
            <person name="Peters L."/>
            <person name="Kyrpides N."/>
            <person name="Mavromatis K."/>
            <person name="Ivanova N."/>
            <person name="Mikhailova N."/>
            <person name="Chertkov O."/>
            <person name="Saunders E."/>
            <person name="Detter J.C."/>
            <person name="Tapia R."/>
            <person name="Han C."/>
            <person name="Land M."/>
            <person name="Hauser L."/>
            <person name="Markowitz V."/>
            <person name="Cheng J.-F."/>
            <person name="Hugenholtz P."/>
            <person name="Woyke T."/>
            <person name="Wu D."/>
            <person name="Pukall R."/>
            <person name="Gehrich-Schroeter G."/>
            <person name="Schneider S."/>
            <person name="Klenk H.-P."/>
            <person name="Eisen J.A."/>
        </authorList>
    </citation>
    <scope>NUCLEOTIDE SEQUENCE [LARGE SCALE GENOMIC DNA]</scope>
    <source>
        <strain evidence="12">ATCC 700253 / DSM 10332 / NAL</strain>
    </source>
</reference>
<organism evidence="11 12">
    <name type="scientific">Sulfobacillus acidophilus (strain ATCC 700253 / DSM 10332 / NAL)</name>
    <dbReference type="NCBI Taxonomy" id="679936"/>
    <lineage>
        <taxon>Bacteria</taxon>
        <taxon>Bacillati</taxon>
        <taxon>Bacillota</taxon>
        <taxon>Clostridia</taxon>
        <taxon>Eubacteriales</taxon>
        <taxon>Clostridiales Family XVII. Incertae Sedis</taxon>
        <taxon>Sulfobacillus</taxon>
    </lineage>
</organism>